<accession>A0A8B7P178</accession>
<evidence type="ECO:0000256" key="2">
    <source>
        <dbReference type="PROSITE-ProRule" id="PRU00059"/>
    </source>
</evidence>
<dbReference type="InterPro" id="IPR035914">
    <property type="entry name" value="Sperma_CUB_dom_sf"/>
</dbReference>
<sequence>ALIHGLTPYSEEVVVTGVVSTPGYPTPMQQGTRFIKLLRAPECHRVRLVVEKLDVYQRIDGRCLVDALAIRTSGRLDQGEIFCGQEISSGREFLSDNTTLILDYVGYDYASSGIVNKRPGFIATVAHVRDPACGVQENISVVSSSPKQNFSADIMAGNCSVELTNSANIFNVRSPGYPAPYQGPVACSLKLHTMEPSYLKVKATEANFSKRDRLIFTLPGGSNYRISSADKNVVRSLISANSDVSFRTMSKSSGVFSVEVEAIASNCHKVRLFHIRDIDY</sequence>
<reference evidence="5" key="1">
    <citation type="submission" date="2025-08" db="UniProtKB">
        <authorList>
            <consortium name="RefSeq"/>
        </authorList>
    </citation>
    <scope>IDENTIFICATION</scope>
    <source>
        <tissue evidence="5">Whole organism</tissue>
    </source>
</reference>
<dbReference type="Proteomes" id="UP000694843">
    <property type="component" value="Unplaced"/>
</dbReference>
<dbReference type="RefSeq" id="XP_018019767.2">
    <property type="nucleotide sequence ID" value="XM_018164278.2"/>
</dbReference>
<evidence type="ECO:0000313" key="5">
    <source>
        <dbReference type="RefSeq" id="XP_018019767.2"/>
    </source>
</evidence>
<evidence type="ECO:0000313" key="4">
    <source>
        <dbReference type="Proteomes" id="UP000694843"/>
    </source>
</evidence>
<feature type="non-terminal residue" evidence="5">
    <location>
        <position position="1"/>
    </location>
</feature>
<keyword evidence="1" id="KW-1015">Disulfide bond</keyword>
<dbReference type="KEGG" id="hazt:108676227"/>
<dbReference type="GeneID" id="108676227"/>
<keyword evidence="4" id="KW-1185">Reference proteome</keyword>
<feature type="domain" description="CUB" evidence="3">
    <location>
        <begin position="4"/>
        <end position="128"/>
    </location>
</feature>
<protein>
    <submittedName>
        <fullName evidence="5">Suppressor of lurcher protein 1-like</fullName>
    </submittedName>
</protein>
<evidence type="ECO:0000256" key="1">
    <source>
        <dbReference type="ARBA" id="ARBA00023157"/>
    </source>
</evidence>
<proteinExistence type="predicted"/>
<dbReference type="AlphaFoldDB" id="A0A8B7P178"/>
<organism evidence="4 5">
    <name type="scientific">Hyalella azteca</name>
    <name type="common">Amphipod</name>
    <dbReference type="NCBI Taxonomy" id="294128"/>
    <lineage>
        <taxon>Eukaryota</taxon>
        <taxon>Metazoa</taxon>
        <taxon>Ecdysozoa</taxon>
        <taxon>Arthropoda</taxon>
        <taxon>Crustacea</taxon>
        <taxon>Multicrustacea</taxon>
        <taxon>Malacostraca</taxon>
        <taxon>Eumalacostraca</taxon>
        <taxon>Peracarida</taxon>
        <taxon>Amphipoda</taxon>
        <taxon>Senticaudata</taxon>
        <taxon>Talitrida</taxon>
        <taxon>Talitroidea</taxon>
        <taxon>Hyalellidae</taxon>
        <taxon>Hyalella</taxon>
    </lineage>
</organism>
<dbReference type="SUPFAM" id="SSF49854">
    <property type="entry name" value="Spermadhesin, CUB domain"/>
    <property type="match status" value="1"/>
</dbReference>
<dbReference type="InterPro" id="IPR000859">
    <property type="entry name" value="CUB_dom"/>
</dbReference>
<dbReference type="PROSITE" id="PS01180">
    <property type="entry name" value="CUB"/>
    <property type="match status" value="1"/>
</dbReference>
<evidence type="ECO:0000259" key="3">
    <source>
        <dbReference type="PROSITE" id="PS01180"/>
    </source>
</evidence>
<comment type="caution">
    <text evidence="2">Lacks conserved residue(s) required for the propagation of feature annotation.</text>
</comment>
<gene>
    <name evidence="5" type="primary">LOC108676227</name>
</gene>
<name>A0A8B7P178_HYAAZ</name>
<dbReference type="Gene3D" id="2.60.120.290">
    <property type="entry name" value="Spermadhesin, CUB domain"/>
    <property type="match status" value="1"/>
</dbReference>